<protein>
    <submittedName>
        <fullName evidence="2">AmmeMemoRadiSam system protein B</fullName>
    </submittedName>
</protein>
<dbReference type="AlphaFoldDB" id="A0A8J6T8B5"/>
<comment type="caution">
    <text evidence="2">The sequence shown here is derived from an EMBL/GenBank/DDBJ whole genome shotgun (WGS) entry which is preliminary data.</text>
</comment>
<dbReference type="CDD" id="cd07361">
    <property type="entry name" value="MEMO_like"/>
    <property type="match status" value="1"/>
</dbReference>
<name>A0A8J6T8B5_9DELT</name>
<sequence length="286" mass="31240">MKTRGADLAGSWYPGGESDCRRAIERFLDPELLCPDTWRDIVGGIVPHAGWVFSGKIACKVIKCLSVKDGADTCIIFGRHLHSASDNIIMKEGQWATPLGELEVDVDLAAQLAAEFLFDVETTSRYDHDNTVEVQLPFIKYFFPEIRIVPIGLPPNPASLDIAKRAVEISKGMGRKTIVLGSTDLTHYGPSYGYTPKGSGEEAVEWVKTVNDRRAVDLMVAMDENAVIDESFESHNICCSGAVAAAIAAIKELGAVRAKEMIYSNSYDLRPDNSFVGYVGIVFGCD</sequence>
<dbReference type="InterPro" id="IPR002737">
    <property type="entry name" value="MEMO1_fam"/>
</dbReference>
<dbReference type="Proteomes" id="UP000650524">
    <property type="component" value="Unassembled WGS sequence"/>
</dbReference>
<reference evidence="2 3" key="1">
    <citation type="submission" date="2020-08" db="EMBL/GenBank/DDBJ databases">
        <title>Bridging the membrane lipid divide: bacteria of the FCB group superphylum have the potential to synthesize archaeal ether lipids.</title>
        <authorList>
            <person name="Villanueva L."/>
            <person name="Von Meijenfeldt F.A.B."/>
            <person name="Westbye A.B."/>
            <person name="Yadav S."/>
            <person name="Hopmans E.C."/>
            <person name="Dutilh B.E."/>
            <person name="Sinninghe Damste J.S."/>
        </authorList>
    </citation>
    <scope>NUCLEOTIDE SEQUENCE [LARGE SCALE GENOMIC DNA]</scope>
    <source>
        <strain evidence="2">NIOZ-UU27</strain>
    </source>
</reference>
<dbReference type="NCBIfam" id="TIGR04336">
    <property type="entry name" value="AmmeMemoSam_B"/>
    <property type="match status" value="1"/>
</dbReference>
<organism evidence="2 3">
    <name type="scientific">Candidatus Desulfacyla euxinica</name>
    <dbReference type="NCBI Taxonomy" id="2841693"/>
    <lineage>
        <taxon>Bacteria</taxon>
        <taxon>Deltaproteobacteria</taxon>
        <taxon>Candidatus Desulfacyla</taxon>
    </lineage>
</organism>
<proteinExistence type="inferred from homology"/>
<comment type="similarity">
    <text evidence="1">Belongs to the MEMO1 family.</text>
</comment>
<dbReference type="PANTHER" id="PTHR11060:SF0">
    <property type="entry name" value="PROTEIN MEMO1"/>
    <property type="match status" value="1"/>
</dbReference>
<evidence type="ECO:0000313" key="3">
    <source>
        <dbReference type="Proteomes" id="UP000650524"/>
    </source>
</evidence>
<dbReference type="Gene3D" id="3.40.830.10">
    <property type="entry name" value="LigB-like"/>
    <property type="match status" value="1"/>
</dbReference>
<accession>A0A8J6T8B5</accession>
<dbReference type="EMBL" id="JACNJD010000207">
    <property type="protein sequence ID" value="MBC8177398.1"/>
    <property type="molecule type" value="Genomic_DNA"/>
</dbReference>
<evidence type="ECO:0000313" key="2">
    <source>
        <dbReference type="EMBL" id="MBC8177398.1"/>
    </source>
</evidence>
<gene>
    <name evidence="2" type="primary">amrB</name>
    <name evidence="2" type="ORF">H8E19_08320</name>
</gene>
<dbReference type="Pfam" id="PF01875">
    <property type="entry name" value="Memo"/>
    <property type="match status" value="1"/>
</dbReference>
<dbReference type="PANTHER" id="PTHR11060">
    <property type="entry name" value="PROTEIN MEMO1"/>
    <property type="match status" value="1"/>
</dbReference>
<evidence type="ECO:0000256" key="1">
    <source>
        <dbReference type="ARBA" id="ARBA00006315"/>
    </source>
</evidence>